<evidence type="ECO:0008006" key="6">
    <source>
        <dbReference type="Google" id="ProtNLM"/>
    </source>
</evidence>
<organism evidence="4 5">
    <name type="scientific">Komagataeibacter nataicola</name>
    <dbReference type="NCBI Taxonomy" id="265960"/>
    <lineage>
        <taxon>Bacteria</taxon>
        <taxon>Pseudomonadati</taxon>
        <taxon>Pseudomonadota</taxon>
        <taxon>Alphaproteobacteria</taxon>
        <taxon>Acetobacterales</taxon>
        <taxon>Acetobacteraceae</taxon>
        <taxon>Komagataeibacter</taxon>
    </lineage>
</organism>
<evidence type="ECO:0000256" key="1">
    <source>
        <dbReference type="ARBA" id="ARBA00004442"/>
    </source>
</evidence>
<sequence length="152" mass="17771">MSIDLNRTRLHHNGANLNLADIASITSDNPRSKIILNAYYTYKNWDFNIRQTRYGQTSDMVQYQDWMPKGLRYSNDHLQQFINTPHWMTDIEIGVRFQKNWHFAVGANNVFNVRPRMMSQELNALGAMPYDENSAQIPITGGYYYGRINANF</sequence>
<dbReference type="KEGG" id="kna:B0W47_11065"/>
<dbReference type="PANTHER" id="PTHR47234">
    <property type="match status" value="1"/>
</dbReference>
<dbReference type="AlphaFoldDB" id="A0A9N7CAS8"/>
<evidence type="ECO:0000313" key="4">
    <source>
        <dbReference type="EMBL" id="AQU87922.1"/>
    </source>
</evidence>
<keyword evidence="3" id="KW-0998">Cell outer membrane</keyword>
<dbReference type="Proteomes" id="UP000189683">
    <property type="component" value="Chromosome"/>
</dbReference>
<dbReference type="EMBL" id="CP019875">
    <property type="protein sequence ID" value="AQU87922.1"/>
    <property type="molecule type" value="Genomic_DNA"/>
</dbReference>
<reference evidence="5" key="1">
    <citation type="submission" date="2017-02" db="EMBL/GenBank/DDBJ databases">
        <title>zhang.</title>
        <authorList>
            <person name="Zhang H."/>
        </authorList>
    </citation>
    <scope>NUCLEOTIDE SEQUENCE [LARGE SCALE GENOMIC DNA]</scope>
    <source>
        <strain evidence="5">RZS01</strain>
    </source>
</reference>
<evidence type="ECO:0000313" key="5">
    <source>
        <dbReference type="Proteomes" id="UP000189683"/>
    </source>
</evidence>
<dbReference type="GO" id="GO:0009279">
    <property type="term" value="C:cell outer membrane"/>
    <property type="evidence" value="ECO:0007669"/>
    <property type="project" value="UniProtKB-SubCell"/>
</dbReference>
<dbReference type="Gene3D" id="2.40.170.20">
    <property type="entry name" value="TonB-dependent receptor, beta-barrel domain"/>
    <property type="match status" value="1"/>
</dbReference>
<accession>A0A9N7CAS8</accession>
<dbReference type="SUPFAM" id="SSF56935">
    <property type="entry name" value="Porins"/>
    <property type="match status" value="1"/>
</dbReference>
<keyword evidence="2" id="KW-0472">Membrane</keyword>
<comment type="subcellular location">
    <subcellularLocation>
        <location evidence="1">Cell outer membrane</location>
    </subcellularLocation>
</comment>
<name>A0A9N7CAS8_9PROT</name>
<dbReference type="InterPro" id="IPR036942">
    <property type="entry name" value="Beta-barrel_TonB_sf"/>
</dbReference>
<evidence type="ECO:0000256" key="3">
    <source>
        <dbReference type="ARBA" id="ARBA00023237"/>
    </source>
</evidence>
<proteinExistence type="predicted"/>
<evidence type="ECO:0000256" key="2">
    <source>
        <dbReference type="ARBA" id="ARBA00023136"/>
    </source>
</evidence>
<protein>
    <recommendedName>
        <fullName evidence="6">TonB-dependent receptor-like beta-barrel domain-containing protein</fullName>
    </recommendedName>
</protein>
<dbReference type="PANTHER" id="PTHR47234:SF3">
    <property type="entry name" value="SECRETIN_TONB SHORT N-TERMINAL DOMAIN-CONTAINING PROTEIN"/>
    <property type="match status" value="1"/>
</dbReference>
<gene>
    <name evidence="4" type="ORF">B0W47_11065</name>
</gene>